<dbReference type="AlphaFoldDB" id="B1WU71"/>
<organism evidence="1 2">
    <name type="scientific">Crocosphaera subtropica (strain ATCC 51142 / BH68)</name>
    <name type="common">Cyanothece sp. (strain ATCC 51142)</name>
    <dbReference type="NCBI Taxonomy" id="43989"/>
    <lineage>
        <taxon>Bacteria</taxon>
        <taxon>Bacillati</taxon>
        <taxon>Cyanobacteriota</taxon>
        <taxon>Cyanophyceae</taxon>
        <taxon>Oscillatoriophycideae</taxon>
        <taxon>Chroococcales</taxon>
        <taxon>Aphanothecaceae</taxon>
        <taxon>Crocosphaera</taxon>
        <taxon>Crocosphaera subtropica</taxon>
    </lineage>
</organism>
<evidence type="ECO:0000313" key="1">
    <source>
        <dbReference type="EMBL" id="ACB52133.1"/>
    </source>
</evidence>
<dbReference type="EMBL" id="CP000806">
    <property type="protein sequence ID" value="ACB52133.1"/>
    <property type="molecule type" value="Genomic_DNA"/>
</dbReference>
<keyword evidence="2" id="KW-1185">Reference proteome</keyword>
<dbReference type="Proteomes" id="UP000001203">
    <property type="component" value="Chromosome circular"/>
</dbReference>
<accession>B1WU71</accession>
<dbReference type="KEGG" id="cyt:cce_2785"/>
<evidence type="ECO:0000313" key="2">
    <source>
        <dbReference type="Proteomes" id="UP000001203"/>
    </source>
</evidence>
<proteinExistence type="predicted"/>
<protein>
    <submittedName>
        <fullName evidence="1">Uncharacterized protein</fullName>
    </submittedName>
</protein>
<reference evidence="1 2" key="1">
    <citation type="journal article" date="2008" name="Proc. Natl. Acad. Sci. U.S.A.">
        <title>The genome of Cyanothece 51142, a unicellular diazotrophic cyanobacterium important in the marine nitrogen cycle.</title>
        <authorList>
            <person name="Welsh E.A."/>
            <person name="Liberton M."/>
            <person name="Stoeckel J."/>
            <person name="Loh T."/>
            <person name="Elvitigala T."/>
            <person name="Wang C."/>
            <person name="Wollam A."/>
            <person name="Fulton R.S."/>
            <person name="Clifton S.W."/>
            <person name="Jacobs J.M."/>
            <person name="Aurora R."/>
            <person name="Ghosh B.K."/>
            <person name="Sherman L.A."/>
            <person name="Smith R.D."/>
            <person name="Wilson R.K."/>
            <person name="Pakrasi H.B."/>
        </authorList>
    </citation>
    <scope>NUCLEOTIDE SEQUENCE [LARGE SCALE GENOMIC DNA]</scope>
    <source>
        <strain evidence="2">ATCC 51142 / BH68</strain>
    </source>
</reference>
<sequence length="33" mass="3905">MRLLKESFPGSYHFLQGFATFDYWLINFLFASG</sequence>
<dbReference type="STRING" id="43989.cce_2785"/>
<name>B1WU71_CROS5</name>
<dbReference type="HOGENOM" id="CLU_3381461_0_0_3"/>
<gene>
    <name evidence="1" type="ordered locus">cce_2785</name>
</gene>